<dbReference type="SUPFAM" id="SSF58104">
    <property type="entry name" value="Methyl-accepting chemotaxis protein (MCP) signaling domain"/>
    <property type="match status" value="1"/>
</dbReference>
<dbReference type="Gene3D" id="1.10.287.950">
    <property type="entry name" value="Methyl-accepting chemotaxis protein"/>
    <property type="match status" value="1"/>
</dbReference>
<feature type="transmembrane region" description="Helical" evidence="5">
    <location>
        <begin position="127"/>
        <end position="149"/>
    </location>
</feature>
<evidence type="ECO:0000259" key="6">
    <source>
        <dbReference type="PROSITE" id="PS50111"/>
    </source>
</evidence>
<dbReference type="GO" id="GO:0007165">
    <property type="term" value="P:signal transduction"/>
    <property type="evidence" value="ECO:0007669"/>
    <property type="project" value="UniProtKB-KW"/>
</dbReference>
<accession>A0A9E8KRU8</accession>
<evidence type="ECO:0000256" key="5">
    <source>
        <dbReference type="SAM" id="Phobius"/>
    </source>
</evidence>
<sequence>MTKTDIKGDINFCNDAFASVSGYTREELLGTPHSIIRHPSVPTAIYEELWNSLKHGKSWMGVIKNRCKSGEFYWTDTYIEPITDNDRIVGFEAISSPASDQQKLRAEIIYERLNAKCKSPTPKYYKLPPVVTGLASYILLASTTGLLIHTSPLSWALPIIGVSTLIIGIFFSLHLSKESKFIRDISDSIDSSKLTQYFYTGKVSNTSKIHTAFKVLERQRSVLNIRLKLAIADLAKHAERSQSTANKASLDSNLLYTRLSTTVEQYKNHIEQSANSTHSSDGDSTEGPELPDILRESANSSTATLRLVELLDINSTKATVLSDKLIEDCTQIATFLVEIKGIAEQTNLLALNASIEAARAGDAGRGFAVVADEVRTLATKTQHSTEAIEGLLEALNDDTSNTKSLLSEAREHVTQTLVELNTLNKSIEELSAVAQKGSTDLLNNHEELKHQQQLTAELIDCLSPIHLNAEVVNTRIEQTIESITELNNHLSSYCEPVDHHQ</sequence>
<dbReference type="GO" id="GO:0006935">
    <property type="term" value="P:chemotaxis"/>
    <property type="evidence" value="ECO:0007669"/>
    <property type="project" value="UniProtKB-ARBA"/>
</dbReference>
<evidence type="ECO:0000313" key="9">
    <source>
        <dbReference type="Proteomes" id="UP001164472"/>
    </source>
</evidence>
<dbReference type="PROSITE" id="PS50112">
    <property type="entry name" value="PAS"/>
    <property type="match status" value="1"/>
</dbReference>
<dbReference type="Pfam" id="PF08447">
    <property type="entry name" value="PAS_3"/>
    <property type="match status" value="1"/>
</dbReference>
<dbReference type="NCBIfam" id="TIGR00229">
    <property type="entry name" value="sensory_box"/>
    <property type="match status" value="1"/>
</dbReference>
<dbReference type="EMBL" id="CP101527">
    <property type="protein sequence ID" value="UZW76805.1"/>
    <property type="molecule type" value="Genomic_DNA"/>
</dbReference>
<dbReference type="AlphaFoldDB" id="A0A9E8KRU8"/>
<dbReference type="SMART" id="SM00283">
    <property type="entry name" value="MA"/>
    <property type="match status" value="1"/>
</dbReference>
<evidence type="ECO:0000256" key="3">
    <source>
        <dbReference type="PROSITE-ProRule" id="PRU00284"/>
    </source>
</evidence>
<evidence type="ECO:0000313" key="8">
    <source>
        <dbReference type="EMBL" id="UZW76805.1"/>
    </source>
</evidence>
<reference evidence="8" key="1">
    <citation type="submission" date="2022-07" db="EMBL/GenBank/DDBJ databases">
        <title>Alkalimarinus sp. nov., isolated from gut of a Alitta virens.</title>
        <authorList>
            <person name="Yang A.I."/>
            <person name="Shin N.-R."/>
        </authorList>
    </citation>
    <scope>NUCLEOTIDE SEQUENCE</scope>
    <source>
        <strain evidence="8">FA028</strain>
    </source>
</reference>
<keyword evidence="2 3" id="KW-0807">Transducer</keyword>
<dbReference type="Gene3D" id="3.30.450.20">
    <property type="entry name" value="PAS domain"/>
    <property type="match status" value="1"/>
</dbReference>
<keyword evidence="9" id="KW-1185">Reference proteome</keyword>
<dbReference type="Proteomes" id="UP001164472">
    <property type="component" value="Chromosome"/>
</dbReference>
<dbReference type="Pfam" id="PF00015">
    <property type="entry name" value="MCPsignal"/>
    <property type="match status" value="1"/>
</dbReference>
<dbReference type="InterPro" id="IPR000014">
    <property type="entry name" value="PAS"/>
</dbReference>
<dbReference type="InterPro" id="IPR035965">
    <property type="entry name" value="PAS-like_dom_sf"/>
</dbReference>
<feature type="transmembrane region" description="Helical" evidence="5">
    <location>
        <begin position="155"/>
        <end position="175"/>
    </location>
</feature>
<feature type="region of interest" description="Disordered" evidence="4">
    <location>
        <begin position="271"/>
        <end position="292"/>
    </location>
</feature>
<feature type="domain" description="PAS" evidence="7">
    <location>
        <begin position="1"/>
        <end position="56"/>
    </location>
</feature>
<dbReference type="PROSITE" id="PS50111">
    <property type="entry name" value="CHEMOTAXIS_TRANSDUC_2"/>
    <property type="match status" value="1"/>
</dbReference>
<feature type="domain" description="Methyl-accepting transducer" evidence="6">
    <location>
        <begin position="241"/>
        <end position="466"/>
    </location>
</feature>
<comment type="subcellular location">
    <subcellularLocation>
        <location evidence="1">Membrane</location>
    </subcellularLocation>
</comment>
<dbReference type="SUPFAM" id="SSF55785">
    <property type="entry name" value="PYP-like sensor domain (PAS domain)"/>
    <property type="match status" value="1"/>
</dbReference>
<evidence type="ECO:0000259" key="7">
    <source>
        <dbReference type="PROSITE" id="PS50112"/>
    </source>
</evidence>
<dbReference type="GO" id="GO:0016020">
    <property type="term" value="C:membrane"/>
    <property type="evidence" value="ECO:0007669"/>
    <property type="project" value="UniProtKB-SubCell"/>
</dbReference>
<dbReference type="InterPro" id="IPR004089">
    <property type="entry name" value="MCPsignal_dom"/>
</dbReference>
<evidence type="ECO:0000256" key="2">
    <source>
        <dbReference type="ARBA" id="ARBA00023224"/>
    </source>
</evidence>
<protein>
    <submittedName>
        <fullName evidence="8">Methyl-accepting chemotaxis protein</fullName>
    </submittedName>
</protein>
<dbReference type="PANTHER" id="PTHR32089">
    <property type="entry name" value="METHYL-ACCEPTING CHEMOTAXIS PROTEIN MCPB"/>
    <property type="match status" value="1"/>
</dbReference>
<keyword evidence="5" id="KW-0472">Membrane</keyword>
<gene>
    <name evidence="8" type="ORF">NNL22_07510</name>
</gene>
<keyword evidence="5" id="KW-0812">Transmembrane</keyword>
<name>A0A9E8KRU8_9ALTE</name>
<proteinExistence type="predicted"/>
<evidence type="ECO:0000256" key="4">
    <source>
        <dbReference type="SAM" id="MobiDB-lite"/>
    </source>
</evidence>
<dbReference type="KEGG" id="asem:NNL22_07510"/>
<dbReference type="InterPro" id="IPR013655">
    <property type="entry name" value="PAS_fold_3"/>
</dbReference>
<dbReference type="PANTHER" id="PTHR32089:SF112">
    <property type="entry name" value="LYSOZYME-LIKE PROTEIN-RELATED"/>
    <property type="match status" value="1"/>
</dbReference>
<dbReference type="InterPro" id="IPR001610">
    <property type="entry name" value="PAC"/>
</dbReference>
<dbReference type="CDD" id="cd00130">
    <property type="entry name" value="PAS"/>
    <property type="match status" value="1"/>
</dbReference>
<evidence type="ECO:0000256" key="1">
    <source>
        <dbReference type="ARBA" id="ARBA00004370"/>
    </source>
</evidence>
<keyword evidence="5" id="KW-1133">Transmembrane helix</keyword>
<organism evidence="8 9">
    <name type="scientific">Alkalimarinus sediminis</name>
    <dbReference type="NCBI Taxonomy" id="1632866"/>
    <lineage>
        <taxon>Bacteria</taxon>
        <taxon>Pseudomonadati</taxon>
        <taxon>Pseudomonadota</taxon>
        <taxon>Gammaproteobacteria</taxon>
        <taxon>Alteromonadales</taxon>
        <taxon>Alteromonadaceae</taxon>
        <taxon>Alkalimarinus</taxon>
    </lineage>
</organism>
<dbReference type="SMART" id="SM00086">
    <property type="entry name" value="PAC"/>
    <property type="match status" value="1"/>
</dbReference>